<accession>G7E745</accession>
<protein>
    <submittedName>
        <fullName evidence="1">Uncharacterized protein</fullName>
    </submittedName>
</protein>
<dbReference type="EMBL" id="BABT02000153">
    <property type="protein sequence ID" value="GAA98655.1"/>
    <property type="molecule type" value="Genomic_DNA"/>
</dbReference>
<dbReference type="Gene3D" id="3.40.50.150">
    <property type="entry name" value="Vaccinia Virus protein VP39"/>
    <property type="match status" value="1"/>
</dbReference>
<reference evidence="1 2" key="2">
    <citation type="journal article" date="2012" name="Open Biol.">
        <title>Characteristics of nucleosomes and linker DNA regions on the genome of the basidiomycete Mixia osmundae revealed by mono- and dinucleosome mapping.</title>
        <authorList>
            <person name="Nishida H."/>
            <person name="Kondo S."/>
            <person name="Matsumoto T."/>
            <person name="Suzuki Y."/>
            <person name="Yoshikawa H."/>
            <person name="Taylor T.D."/>
            <person name="Sugiyama J."/>
        </authorList>
    </citation>
    <scope>NUCLEOTIDE SEQUENCE [LARGE SCALE GENOMIC DNA]</scope>
    <source>
        <strain evidence="2">CBS 9802 / IAM 14324 / JCM 22182 / KY 12970</strain>
    </source>
</reference>
<dbReference type="Proteomes" id="UP000009131">
    <property type="component" value="Unassembled WGS sequence"/>
</dbReference>
<organism evidence="1 2">
    <name type="scientific">Mixia osmundae (strain CBS 9802 / IAM 14324 / JCM 22182 / KY 12970)</name>
    <dbReference type="NCBI Taxonomy" id="764103"/>
    <lineage>
        <taxon>Eukaryota</taxon>
        <taxon>Fungi</taxon>
        <taxon>Dikarya</taxon>
        <taxon>Basidiomycota</taxon>
        <taxon>Pucciniomycotina</taxon>
        <taxon>Mixiomycetes</taxon>
        <taxon>Mixiales</taxon>
        <taxon>Mixiaceae</taxon>
        <taxon>Mixia</taxon>
    </lineage>
</organism>
<dbReference type="GO" id="GO:0008757">
    <property type="term" value="F:S-adenosylmethionine-dependent methyltransferase activity"/>
    <property type="evidence" value="ECO:0007669"/>
    <property type="project" value="InterPro"/>
</dbReference>
<sequence length="397" mass="45128">MSVATIVAATLLAGCVTAYFARPTARAFKRSMEYIVDSVIDLLGLSPLWHWRHNDSTAFNRALDSFAHFQTLSLRDVQLKQRSYNRLGQAKRNLAERAMGYQLKLDRYRDIVEQDSKIADGITKCALYDFGVDNVSALGLSQVAPKADASLHWARDALKHVLKDWSSEGDEQRKICFDPIFAALGELEPDARICVPGCGLGRLAYELACKGYDVTACEMSFYMTLPLRWLLSPAVDQIDQHEFHFGSHWWSHQRSTESLFRSTRFPDLVPHPRNNFRLLEGSFLSSALFPSTVSESYNAIVTLYFIDTAIDIIEYITQCYQLLRPGGLLVNFGPILWPSKARLELSLDELIRLIEAIGFEIVEPPRHVDSEYQRDPQGMITWTYHAAFFVVRKPHNA</sequence>
<dbReference type="PANTHER" id="PTHR12303">
    <property type="entry name" value="CARNOSINE N-METHYLTRANSFERASE"/>
    <property type="match status" value="1"/>
</dbReference>
<dbReference type="SUPFAM" id="SSF53335">
    <property type="entry name" value="S-adenosyl-L-methionine-dependent methyltransferases"/>
    <property type="match status" value="1"/>
</dbReference>
<dbReference type="Pfam" id="PF07942">
    <property type="entry name" value="CARME"/>
    <property type="match status" value="1"/>
</dbReference>
<evidence type="ECO:0000313" key="2">
    <source>
        <dbReference type="Proteomes" id="UP000009131"/>
    </source>
</evidence>
<dbReference type="OrthoDB" id="978at2759"/>
<dbReference type="eggNOG" id="KOG2798">
    <property type="taxonomic scope" value="Eukaryota"/>
</dbReference>
<proteinExistence type="predicted"/>
<dbReference type="RefSeq" id="XP_014567537.1">
    <property type="nucleotide sequence ID" value="XM_014712051.1"/>
</dbReference>
<dbReference type="HOGENOM" id="CLU_030612_2_1_1"/>
<comment type="caution">
    <text evidence="1">The sequence shown here is derived from an EMBL/GenBank/DDBJ whole genome shotgun (WGS) entry which is preliminary data.</text>
</comment>
<dbReference type="SMART" id="SM01296">
    <property type="entry name" value="N2227"/>
    <property type="match status" value="1"/>
</dbReference>
<dbReference type="STRING" id="764103.G7E745"/>
<dbReference type="PANTHER" id="PTHR12303:SF13">
    <property type="match status" value="1"/>
</dbReference>
<name>G7E745_MIXOS</name>
<gene>
    <name evidence="1" type="primary">Mo05343</name>
    <name evidence="1" type="ORF">E5Q_05343</name>
</gene>
<dbReference type="InterPro" id="IPR029063">
    <property type="entry name" value="SAM-dependent_MTases_sf"/>
</dbReference>
<dbReference type="AlphaFoldDB" id="G7E745"/>
<evidence type="ECO:0000313" key="1">
    <source>
        <dbReference type="EMBL" id="GAA98655.1"/>
    </source>
</evidence>
<dbReference type="InParanoid" id="G7E745"/>
<keyword evidence="2" id="KW-1185">Reference proteome</keyword>
<reference evidence="1 2" key="1">
    <citation type="journal article" date="2011" name="J. Gen. Appl. Microbiol.">
        <title>Draft genome sequencing of the enigmatic basidiomycete Mixia osmundae.</title>
        <authorList>
            <person name="Nishida H."/>
            <person name="Nagatsuka Y."/>
            <person name="Sugiyama J."/>
        </authorList>
    </citation>
    <scope>NUCLEOTIDE SEQUENCE [LARGE SCALE GENOMIC DNA]</scope>
    <source>
        <strain evidence="2">CBS 9802 / IAM 14324 / JCM 22182 / KY 12970</strain>
    </source>
</reference>
<dbReference type="InterPro" id="IPR012901">
    <property type="entry name" value="CARME"/>
</dbReference>